<name>A0ACD5GQD8_9CYAN</name>
<evidence type="ECO:0000313" key="2">
    <source>
        <dbReference type="Proteomes" id="UP000095472"/>
    </source>
</evidence>
<accession>A0ACD5GQD8</accession>
<organism evidence="1 2">
    <name type="scientific">Desertifilum tharense IPPAS B-1220</name>
    <dbReference type="NCBI Taxonomy" id="1781255"/>
    <lineage>
        <taxon>Bacteria</taxon>
        <taxon>Bacillati</taxon>
        <taxon>Cyanobacteriota</taxon>
        <taxon>Cyanophyceae</taxon>
        <taxon>Desertifilales</taxon>
        <taxon>Desertifilaceae</taxon>
        <taxon>Desertifilum</taxon>
    </lineage>
</organism>
<keyword evidence="1" id="KW-0808">Transferase</keyword>
<protein>
    <submittedName>
        <fullName evidence="1">Adenylyl-sulfate kinase</fullName>
        <ecNumber evidence="1">2.7.1.25</ecNumber>
    </submittedName>
</protein>
<dbReference type="Proteomes" id="UP000095472">
    <property type="component" value="Chromosome"/>
</dbReference>
<dbReference type="EMBL" id="CP182909">
    <property type="protein sequence ID" value="XPM62958.1"/>
    <property type="molecule type" value="Genomic_DNA"/>
</dbReference>
<proteinExistence type="predicted"/>
<dbReference type="EC" id="2.7.1.25" evidence="1"/>
<reference evidence="1 2" key="1">
    <citation type="journal article" date="2016" name="Genome Announc.">
        <title>Draft Genome Sequence of the Thermotolerant Cyanobacterium Desertifilum sp. IPPAS B-1220.</title>
        <authorList>
            <person name="Mironov K.S."/>
            <person name="Sinetova M.A."/>
            <person name="Bolatkhan K."/>
            <person name="Zayadan B.K."/>
            <person name="Ustinova V.V."/>
            <person name="Kupriyanova E.V."/>
            <person name="Skrypnik A.N."/>
            <person name="Gogoleva N.E."/>
            <person name="Gogolev Y.V."/>
            <person name="Los D.A."/>
        </authorList>
    </citation>
    <scope>NUCLEOTIDE SEQUENCE [LARGE SCALE GENOMIC DNA]</scope>
    <source>
        <strain evidence="1 2">IPPAS B-1220</strain>
    </source>
</reference>
<evidence type="ECO:0000313" key="1">
    <source>
        <dbReference type="EMBL" id="XPM62958.1"/>
    </source>
</evidence>
<sequence length="202" mass="22409">MHSSGVTLWFTGLSGAGKTTLSQAVAEVLRRNGYRIEVLDGDIVRKNLSKGLGFSKSDRDENIRRIGFVAHLLSRNGVIVLVSAISPYQTIRDEVRDRIGNFVEIYVNAPLDVCEARDVKGLYKRARAGEIQGFTGIDDPYEVPVNPEIECRTDRETVTESVAKILVKLTEFGYLASVPPLVKPSFSPQTVLNQKAGDRYCY</sequence>
<keyword evidence="1" id="KW-0418">Kinase</keyword>
<gene>
    <name evidence="1" type="primary">cysC</name>
    <name evidence="1" type="ORF">BH720_026160</name>
</gene>
<keyword evidence="2" id="KW-1185">Reference proteome</keyword>